<name>A0A6H5HYD9_9HYME</name>
<sequence>MKSFEVLIKSIQRNFIAHLMKFNDFSGIFEKIPVGDVLTFHGSSAVDFHHLYRKIPFSRISAEVAEANGKSASLQQARTDDGPNIPSGSTRPVVSEAIQVEFIRVNNKVRAALFQGTSQLKGNRESSLCDWTRQLQPMGSDDIELNEKQNYKNDALSESSSPKGPTIHEKLPVSRSSAYALQSHQAAPGHRSSTAYCVIVTLDGRNAFNLAHWNHIPRILKKIGALAYFHRVIGSYFNDRVLHFSTDDVAEVYNVTDDVSQGSVLGLIFWNAMYNKLLSLNLLKTMLVVDFVGDIAQDWWCCRGSGCAATGRWSRLVFGPRRFSRDFSRETCNLGLGAFTRCRESVTSGSGGGRQRFLSLRMFEKLSFDNTNNNKGSRNKYFLKNFQMSCTSSLNEQRKIFSQVSKMGVRVLEKARLDRVELFFRVLGSNSIFRVLEFFSSTRVFSSTRIFSSFGLLNYAVTIVIYFCAYICQEEVGAGGKKTVNAAAHYLIFGQKKKSTTMGSIEEEERQKEEKKRNEQKEREEEEKREKEKRKKTSEKIIKDDIAPNRDLHPDQEDVDLDPDLEVSIVMDAIQLVMVVRLESKNDSARTT</sequence>
<evidence type="ECO:0000313" key="3">
    <source>
        <dbReference type="EMBL" id="CAB0028652.1"/>
    </source>
</evidence>
<organism evidence="3 4">
    <name type="scientific">Trichogramma brassicae</name>
    <dbReference type="NCBI Taxonomy" id="86971"/>
    <lineage>
        <taxon>Eukaryota</taxon>
        <taxon>Metazoa</taxon>
        <taxon>Ecdysozoa</taxon>
        <taxon>Arthropoda</taxon>
        <taxon>Hexapoda</taxon>
        <taxon>Insecta</taxon>
        <taxon>Pterygota</taxon>
        <taxon>Neoptera</taxon>
        <taxon>Endopterygota</taxon>
        <taxon>Hymenoptera</taxon>
        <taxon>Apocrita</taxon>
        <taxon>Proctotrupomorpha</taxon>
        <taxon>Chalcidoidea</taxon>
        <taxon>Trichogrammatidae</taxon>
        <taxon>Trichogramma</taxon>
    </lineage>
</organism>
<evidence type="ECO:0008006" key="5">
    <source>
        <dbReference type="Google" id="ProtNLM"/>
    </source>
</evidence>
<keyword evidence="4" id="KW-1185">Reference proteome</keyword>
<feature type="compositionally biased region" description="Basic and acidic residues" evidence="1">
    <location>
        <begin position="509"/>
        <end position="530"/>
    </location>
</feature>
<keyword evidence="2" id="KW-0472">Membrane</keyword>
<dbReference type="Proteomes" id="UP000479190">
    <property type="component" value="Unassembled WGS sequence"/>
</dbReference>
<keyword evidence="2" id="KW-1133">Transmembrane helix</keyword>
<evidence type="ECO:0000256" key="1">
    <source>
        <dbReference type="SAM" id="MobiDB-lite"/>
    </source>
</evidence>
<reference evidence="3 4" key="1">
    <citation type="submission" date="2020-02" db="EMBL/GenBank/DDBJ databases">
        <authorList>
            <person name="Ferguson B K."/>
        </authorList>
    </citation>
    <scope>NUCLEOTIDE SEQUENCE [LARGE SCALE GENOMIC DNA]</scope>
</reference>
<accession>A0A6H5HYD9</accession>
<gene>
    <name evidence="3" type="ORF">TBRA_LOCUS797</name>
</gene>
<dbReference type="AlphaFoldDB" id="A0A6H5HYD9"/>
<protein>
    <recommendedName>
        <fullName evidence="5">Reverse transcriptase domain-containing protein</fullName>
    </recommendedName>
</protein>
<keyword evidence="2" id="KW-0812">Transmembrane</keyword>
<feature type="transmembrane region" description="Helical" evidence="2">
    <location>
        <begin position="450"/>
        <end position="472"/>
    </location>
</feature>
<dbReference type="EMBL" id="CADCXV010000169">
    <property type="protein sequence ID" value="CAB0028652.1"/>
    <property type="molecule type" value="Genomic_DNA"/>
</dbReference>
<feature type="compositionally biased region" description="Basic and acidic residues" evidence="1">
    <location>
        <begin position="538"/>
        <end position="556"/>
    </location>
</feature>
<proteinExistence type="predicted"/>
<evidence type="ECO:0000256" key="2">
    <source>
        <dbReference type="SAM" id="Phobius"/>
    </source>
</evidence>
<evidence type="ECO:0000313" key="4">
    <source>
        <dbReference type="Proteomes" id="UP000479190"/>
    </source>
</evidence>
<feature type="region of interest" description="Disordered" evidence="1">
    <location>
        <begin position="502"/>
        <end position="559"/>
    </location>
</feature>